<sequence>MLADALLKRPEGFRNGCLGCPRRKKSGNEARKDPVSLNMDRGEVPQGGWVDGWMDQAPRLTFRRSFMGGFP</sequence>
<protein>
    <submittedName>
        <fullName evidence="2">Uncharacterized protein</fullName>
    </submittedName>
</protein>
<dbReference type="EMBL" id="KV418459">
    <property type="protein sequence ID" value="KZP02565.1"/>
    <property type="molecule type" value="Genomic_DNA"/>
</dbReference>
<keyword evidence="3" id="KW-1185">Reference proteome</keyword>
<organism evidence="2 3">
    <name type="scientific">Athelia psychrophila</name>
    <dbReference type="NCBI Taxonomy" id="1759441"/>
    <lineage>
        <taxon>Eukaryota</taxon>
        <taxon>Fungi</taxon>
        <taxon>Dikarya</taxon>
        <taxon>Basidiomycota</taxon>
        <taxon>Agaricomycotina</taxon>
        <taxon>Agaricomycetes</taxon>
        <taxon>Agaricomycetidae</taxon>
        <taxon>Atheliales</taxon>
        <taxon>Atheliaceae</taxon>
        <taxon>Athelia</taxon>
    </lineage>
</organism>
<evidence type="ECO:0000313" key="2">
    <source>
        <dbReference type="EMBL" id="KZP02565.1"/>
    </source>
</evidence>
<feature type="region of interest" description="Disordered" evidence="1">
    <location>
        <begin position="17"/>
        <end position="41"/>
    </location>
</feature>
<proteinExistence type="predicted"/>
<dbReference type="AlphaFoldDB" id="A0A167T4U2"/>
<name>A0A167T4U2_9AGAM</name>
<dbReference type="Proteomes" id="UP000076532">
    <property type="component" value="Unassembled WGS sequence"/>
</dbReference>
<reference evidence="2 3" key="1">
    <citation type="journal article" date="2016" name="Mol. Biol. Evol.">
        <title>Comparative Genomics of Early-Diverging Mushroom-Forming Fungi Provides Insights into the Origins of Lignocellulose Decay Capabilities.</title>
        <authorList>
            <person name="Nagy L.G."/>
            <person name="Riley R."/>
            <person name="Tritt A."/>
            <person name="Adam C."/>
            <person name="Daum C."/>
            <person name="Floudas D."/>
            <person name="Sun H."/>
            <person name="Yadav J.S."/>
            <person name="Pangilinan J."/>
            <person name="Larsson K.H."/>
            <person name="Matsuura K."/>
            <person name="Barry K."/>
            <person name="Labutti K."/>
            <person name="Kuo R."/>
            <person name="Ohm R.A."/>
            <person name="Bhattacharya S.S."/>
            <person name="Shirouzu T."/>
            <person name="Yoshinaga Y."/>
            <person name="Martin F.M."/>
            <person name="Grigoriev I.V."/>
            <person name="Hibbett D.S."/>
        </authorList>
    </citation>
    <scope>NUCLEOTIDE SEQUENCE [LARGE SCALE GENOMIC DNA]</scope>
    <source>
        <strain evidence="2 3">CBS 109695</strain>
    </source>
</reference>
<gene>
    <name evidence="2" type="ORF">FIBSPDRAFT_880222</name>
</gene>
<evidence type="ECO:0000256" key="1">
    <source>
        <dbReference type="SAM" id="MobiDB-lite"/>
    </source>
</evidence>
<evidence type="ECO:0000313" key="3">
    <source>
        <dbReference type="Proteomes" id="UP000076532"/>
    </source>
</evidence>
<accession>A0A167T4U2</accession>